<evidence type="ECO:0008006" key="7">
    <source>
        <dbReference type="Google" id="ProtNLM"/>
    </source>
</evidence>
<dbReference type="GO" id="GO:0032259">
    <property type="term" value="P:methylation"/>
    <property type="evidence" value="ECO:0007669"/>
    <property type="project" value="UniProtKB-KW"/>
</dbReference>
<dbReference type="KEGG" id="sapo:SAPIO_CDS9816"/>
<dbReference type="InterPro" id="IPR002935">
    <property type="entry name" value="SAM_O-MeTrfase"/>
</dbReference>
<dbReference type="AlphaFoldDB" id="A0A084FVQ1"/>
<accession>A0A084FVQ1</accession>
<evidence type="ECO:0000256" key="2">
    <source>
        <dbReference type="ARBA" id="ARBA00022679"/>
    </source>
</evidence>
<keyword evidence="2" id="KW-0808">Transferase</keyword>
<dbReference type="Proteomes" id="UP000028545">
    <property type="component" value="Unassembled WGS sequence"/>
</dbReference>
<gene>
    <name evidence="5" type="ORF">SAPIO_CDS9816</name>
</gene>
<dbReference type="OrthoDB" id="4863010at2759"/>
<evidence type="ECO:0000256" key="3">
    <source>
        <dbReference type="ARBA" id="ARBA00022691"/>
    </source>
</evidence>
<dbReference type="Pfam" id="PF13578">
    <property type="entry name" value="Methyltransf_24"/>
    <property type="match status" value="1"/>
</dbReference>
<sequence length="239" mass="26526">MPPTPAQTRAVTASQRVHDLLVKLHAESAAQEKSVSQTLFYLSRLIKYYVSGTLWNKSADDHMRDKFVSLEEDKCQFMYLLARSIGAKNIVEAGTSFGVSTIYLGLAVGQNVADAKAAGQSVTGKVIATEKEPTKAERARKHWAQAGEEVEPWIELRVGDLLETLKVEEGMPDQIDLLLLDIWTPLALPTLEIIRPRLKRGAIVLADNTVMAKALYKDFLGYIHDPKNGFKTTRIGAEF</sequence>
<reference evidence="5 6" key="1">
    <citation type="journal article" date="2014" name="Genome Announc.">
        <title>Draft genome sequence of the pathogenic fungus Scedosporium apiospermum.</title>
        <authorList>
            <person name="Vandeputte P."/>
            <person name="Ghamrawi S."/>
            <person name="Rechenmann M."/>
            <person name="Iltis A."/>
            <person name="Giraud S."/>
            <person name="Fleury M."/>
            <person name="Thornton C."/>
            <person name="Delhaes L."/>
            <person name="Meyer W."/>
            <person name="Papon N."/>
            <person name="Bouchara J.P."/>
        </authorList>
    </citation>
    <scope>NUCLEOTIDE SEQUENCE [LARGE SCALE GENOMIC DNA]</scope>
    <source>
        <strain evidence="5 6">IHEM 14462</strain>
    </source>
</reference>
<name>A0A084FVQ1_PSEDA</name>
<dbReference type="VEuPathDB" id="FungiDB:SAPIO_CDS9816"/>
<dbReference type="PROSITE" id="PS51682">
    <property type="entry name" value="SAM_OMT_I"/>
    <property type="match status" value="1"/>
</dbReference>
<dbReference type="RefSeq" id="XP_016638962.1">
    <property type="nucleotide sequence ID" value="XM_016791118.1"/>
</dbReference>
<protein>
    <recommendedName>
        <fullName evidence="7">O-methyltransferase</fullName>
    </recommendedName>
</protein>
<dbReference type="OMA" id="YICLEAD"/>
<dbReference type="Gene3D" id="3.40.50.150">
    <property type="entry name" value="Vaccinia Virus protein VP39"/>
    <property type="match status" value="1"/>
</dbReference>
<organism evidence="5 6">
    <name type="scientific">Pseudallescheria apiosperma</name>
    <name type="common">Scedosporium apiospermum</name>
    <dbReference type="NCBI Taxonomy" id="563466"/>
    <lineage>
        <taxon>Eukaryota</taxon>
        <taxon>Fungi</taxon>
        <taxon>Dikarya</taxon>
        <taxon>Ascomycota</taxon>
        <taxon>Pezizomycotina</taxon>
        <taxon>Sordariomycetes</taxon>
        <taxon>Hypocreomycetidae</taxon>
        <taxon>Microascales</taxon>
        <taxon>Microascaceae</taxon>
        <taxon>Scedosporium</taxon>
    </lineage>
</organism>
<evidence type="ECO:0000256" key="1">
    <source>
        <dbReference type="ARBA" id="ARBA00022603"/>
    </source>
</evidence>
<evidence type="ECO:0000313" key="6">
    <source>
        <dbReference type="Proteomes" id="UP000028545"/>
    </source>
</evidence>
<dbReference type="EMBL" id="JOWA01000154">
    <property type="protein sequence ID" value="KEZ39163.1"/>
    <property type="molecule type" value="Genomic_DNA"/>
</dbReference>
<keyword evidence="1" id="KW-0489">Methyltransferase</keyword>
<dbReference type="InterPro" id="IPR029063">
    <property type="entry name" value="SAM-dependent_MTases_sf"/>
</dbReference>
<comment type="similarity">
    <text evidence="4">Belongs to the class I-like SAM-binding methyltransferase superfamily. Cation-dependent O-methyltransferase family.</text>
</comment>
<dbReference type="GO" id="GO:0008171">
    <property type="term" value="F:O-methyltransferase activity"/>
    <property type="evidence" value="ECO:0007669"/>
    <property type="project" value="InterPro"/>
</dbReference>
<dbReference type="PANTHER" id="PTHR43167:SF1">
    <property type="entry name" value="PUTATIVE (AFU_ORTHOLOGUE AFUA_6G01830)-RELATED"/>
    <property type="match status" value="1"/>
</dbReference>
<proteinExistence type="inferred from homology"/>
<keyword evidence="3" id="KW-0949">S-adenosyl-L-methionine</keyword>
<dbReference type="SUPFAM" id="SSF53335">
    <property type="entry name" value="S-adenosyl-L-methionine-dependent methyltransferases"/>
    <property type="match status" value="1"/>
</dbReference>
<comment type="caution">
    <text evidence="5">The sequence shown here is derived from an EMBL/GenBank/DDBJ whole genome shotgun (WGS) entry which is preliminary data.</text>
</comment>
<evidence type="ECO:0000256" key="4">
    <source>
        <dbReference type="ARBA" id="ARBA00023453"/>
    </source>
</evidence>
<dbReference type="HOGENOM" id="CLU_067676_7_0_1"/>
<evidence type="ECO:0000313" key="5">
    <source>
        <dbReference type="EMBL" id="KEZ39163.1"/>
    </source>
</evidence>
<dbReference type="GeneID" id="27728888"/>
<keyword evidence="6" id="KW-1185">Reference proteome</keyword>
<dbReference type="PANTHER" id="PTHR43167">
    <property type="entry name" value="PUTATIVE (AFU_ORTHOLOGUE AFUA_6G01830)-RELATED"/>
    <property type="match status" value="1"/>
</dbReference>